<dbReference type="EMBL" id="AP018164">
    <property type="protein sequence ID" value="BAX90496.1"/>
    <property type="molecule type" value="Genomic_DNA"/>
</dbReference>
<reference evidence="3" key="1">
    <citation type="submission" date="2017-06" db="EMBL/GenBank/DDBJ databases">
        <title>Complete Genome Sequence of Mycobacterium shigaense.</title>
        <authorList>
            <person name="Fukano H."/>
            <person name="Yoshida M."/>
            <person name="Kazumi Y."/>
            <person name="Ogura Y."/>
            <person name="Mitarai S."/>
            <person name="Hayashi T."/>
            <person name="Hoshino Y."/>
        </authorList>
    </citation>
    <scope>NUCLEOTIDE SEQUENCE [LARGE SCALE GENOMIC DNA]</scope>
    <source>
        <strain evidence="3">UN-152</strain>
    </source>
</reference>
<feature type="domain" description="Acyl-CoA dehydrogenase/oxidase N-terminal" evidence="1">
    <location>
        <begin position="9"/>
        <end position="118"/>
    </location>
</feature>
<dbReference type="SUPFAM" id="SSF56645">
    <property type="entry name" value="Acyl-CoA dehydrogenase NM domain-like"/>
    <property type="match status" value="1"/>
</dbReference>
<keyword evidence="3" id="KW-1185">Reference proteome</keyword>
<gene>
    <name evidence="2" type="ORF">MSG_00330</name>
</gene>
<dbReference type="Proteomes" id="UP000217736">
    <property type="component" value="Chromosome"/>
</dbReference>
<evidence type="ECO:0000313" key="3">
    <source>
        <dbReference type="Proteomes" id="UP000217736"/>
    </source>
</evidence>
<dbReference type="KEGG" id="mshg:MSG_00330"/>
<organism evidence="2 3">
    <name type="scientific">Mycobacterium shigaense</name>
    <dbReference type="NCBI Taxonomy" id="722731"/>
    <lineage>
        <taxon>Bacteria</taxon>
        <taxon>Bacillati</taxon>
        <taxon>Actinomycetota</taxon>
        <taxon>Actinomycetes</taxon>
        <taxon>Mycobacteriales</taxon>
        <taxon>Mycobacteriaceae</taxon>
        <taxon>Mycobacterium</taxon>
        <taxon>Mycobacterium simiae complex</taxon>
    </lineage>
</organism>
<dbReference type="InterPro" id="IPR013786">
    <property type="entry name" value="AcylCoA_DH/ox_N"/>
</dbReference>
<dbReference type="Gene3D" id="1.10.540.10">
    <property type="entry name" value="Acyl-CoA dehydrogenase/oxidase, N-terminal domain"/>
    <property type="match status" value="1"/>
</dbReference>
<dbReference type="GO" id="GO:0050660">
    <property type="term" value="F:flavin adenine dinucleotide binding"/>
    <property type="evidence" value="ECO:0007669"/>
    <property type="project" value="InterPro"/>
</dbReference>
<dbReference type="InterPro" id="IPR037069">
    <property type="entry name" value="AcylCoA_DH/ox_N_sf"/>
</dbReference>
<evidence type="ECO:0000313" key="2">
    <source>
        <dbReference type="EMBL" id="BAX90496.1"/>
    </source>
</evidence>
<name>A0A1Z4EC23_9MYCO</name>
<proteinExistence type="predicted"/>
<accession>A0A1Z4EC23</accession>
<sequence>MDFSRVELSPEDQEFRDQFRAFLAEHVTDEVLRRDRESGENFSEPVHLALGEAGYLESDFKQEADGGFDPVRRRIFQLEIGRAHTPWFHWGTTAVVAKLMRQFGDPKLVDAVLPGVLSVRSGCAWATPSPRAAPTSRRARPAPCATVTDLAG</sequence>
<evidence type="ECO:0000259" key="1">
    <source>
        <dbReference type="Pfam" id="PF02771"/>
    </source>
</evidence>
<dbReference type="AlphaFoldDB" id="A0A1Z4EC23"/>
<protein>
    <submittedName>
        <fullName evidence="2">Acyl-CoA dehydrogenase</fullName>
    </submittedName>
</protein>
<dbReference type="InterPro" id="IPR009100">
    <property type="entry name" value="AcylCoA_DH/oxidase_NM_dom_sf"/>
</dbReference>
<dbReference type="Pfam" id="PF02771">
    <property type="entry name" value="Acyl-CoA_dh_N"/>
    <property type="match status" value="1"/>
</dbReference>
<dbReference type="GO" id="GO:0016627">
    <property type="term" value="F:oxidoreductase activity, acting on the CH-CH group of donors"/>
    <property type="evidence" value="ECO:0007669"/>
    <property type="project" value="InterPro"/>
</dbReference>